<dbReference type="HOGENOM" id="CLU_1438867_0_0_7"/>
<accession>H8MHT9</accession>
<evidence type="ECO:0008006" key="3">
    <source>
        <dbReference type="Google" id="ProtNLM"/>
    </source>
</evidence>
<dbReference type="EMBL" id="CP003389">
    <property type="protein sequence ID" value="AFE05147.1"/>
    <property type="molecule type" value="Genomic_DNA"/>
</dbReference>
<organism evidence="1 2">
    <name type="scientific">Corallococcus coralloides (strain ATCC 25202 / DSM 2259 / NBRC 100086 / M2)</name>
    <name type="common">Myxococcus coralloides</name>
    <dbReference type="NCBI Taxonomy" id="1144275"/>
    <lineage>
        <taxon>Bacteria</taxon>
        <taxon>Pseudomonadati</taxon>
        <taxon>Myxococcota</taxon>
        <taxon>Myxococcia</taxon>
        <taxon>Myxococcales</taxon>
        <taxon>Cystobacterineae</taxon>
        <taxon>Myxococcaceae</taxon>
        <taxon>Corallococcus</taxon>
    </lineage>
</organism>
<protein>
    <recommendedName>
        <fullName evidence="3">GIY-YIG domain-containing protein</fullName>
    </recommendedName>
</protein>
<proteinExistence type="predicted"/>
<keyword evidence="2" id="KW-1185">Reference proteome</keyword>
<name>H8MHT9_CORCM</name>
<dbReference type="InParanoid" id="H8MHT9"/>
<dbReference type="AlphaFoldDB" id="H8MHT9"/>
<sequence length="188" mass="21434">MIADAYDVLGQEQYVNAIATSLKATPQSLNLADVPALYELIGSVDERLVGLYLFEACFSGYRTQQGKPLAQTFIESWERSKKEHEPASPGVNRGRLEKHLNRDPSGWHALYLGKGNNLRGRISDHLFGNKYKGWSCLRLGERFKVFEGVSLRLSWCAIPMGADHYDLVIPYFEKRFHELWEPIMGNSR</sequence>
<evidence type="ECO:0000313" key="1">
    <source>
        <dbReference type="EMBL" id="AFE05147.1"/>
    </source>
</evidence>
<dbReference type="Proteomes" id="UP000007587">
    <property type="component" value="Chromosome"/>
</dbReference>
<gene>
    <name evidence="1" type="ordered locus">COCOR_03304</name>
</gene>
<reference evidence="2" key="2">
    <citation type="submission" date="2012-03" db="EMBL/GenBank/DDBJ databases">
        <title>Genome sequence of the fruiting myxobacterium Corallococcus coralloides DSM 2259.</title>
        <authorList>
            <person name="Huntley S."/>
            <person name="Zhang Y."/>
            <person name="Treuner-Lange A."/>
            <person name="Sensen C.W."/>
            <person name="Sogaard-Andersen L."/>
        </authorList>
    </citation>
    <scope>NUCLEOTIDE SEQUENCE [LARGE SCALE GENOMIC DNA]</scope>
    <source>
        <strain evidence="2">ATCC 25202 / DSM 2259 / NBRC 100086 / M2</strain>
    </source>
</reference>
<dbReference type="KEGG" id="ccx:COCOR_03304"/>
<reference evidence="1 2" key="1">
    <citation type="journal article" date="2012" name="J. Bacteriol.">
        <title>Complete Genome Sequence of the Fruiting Myxobacterium Corallococcus coralloides DSM 2259.</title>
        <authorList>
            <person name="Huntley S."/>
            <person name="Zhang Y."/>
            <person name="Treuner-Lange A."/>
            <person name="Kneip S."/>
            <person name="Sensen C.W."/>
            <person name="Sogaard-Andersen L."/>
        </authorList>
    </citation>
    <scope>NUCLEOTIDE SEQUENCE [LARGE SCALE GENOMIC DNA]</scope>
    <source>
        <strain evidence="2">ATCC 25202 / DSM 2259 / NBRC 100086 / M2</strain>
    </source>
</reference>
<evidence type="ECO:0000313" key="2">
    <source>
        <dbReference type="Proteomes" id="UP000007587"/>
    </source>
</evidence>